<evidence type="ECO:0000256" key="7">
    <source>
        <dbReference type="ARBA" id="ARBA00022958"/>
    </source>
</evidence>
<keyword evidence="15" id="KW-1185">Reference proteome</keyword>
<dbReference type="PROSITE" id="PS51201">
    <property type="entry name" value="RCK_N"/>
    <property type="match status" value="1"/>
</dbReference>
<name>A0A501XWM9_9SPHN</name>
<dbReference type="InterPro" id="IPR004771">
    <property type="entry name" value="K/H_exchanger"/>
</dbReference>
<dbReference type="InterPro" id="IPR038770">
    <property type="entry name" value="Na+/solute_symporter_sf"/>
</dbReference>
<proteinExistence type="inferred from homology"/>
<dbReference type="InterPro" id="IPR006153">
    <property type="entry name" value="Cation/H_exchanger_TM"/>
</dbReference>
<dbReference type="EMBL" id="VFSU01000010">
    <property type="protein sequence ID" value="TPE64487.1"/>
    <property type="molecule type" value="Genomic_DNA"/>
</dbReference>
<evidence type="ECO:0000256" key="10">
    <source>
        <dbReference type="ARBA" id="ARBA00023136"/>
    </source>
</evidence>
<evidence type="ECO:0000256" key="2">
    <source>
        <dbReference type="ARBA" id="ARBA00005551"/>
    </source>
</evidence>
<feature type="transmembrane region" description="Helical" evidence="12">
    <location>
        <begin position="189"/>
        <end position="207"/>
    </location>
</feature>
<dbReference type="GO" id="GO:0008324">
    <property type="term" value="F:monoatomic cation transmembrane transporter activity"/>
    <property type="evidence" value="ECO:0007669"/>
    <property type="project" value="InterPro"/>
</dbReference>
<dbReference type="Gene3D" id="3.40.50.720">
    <property type="entry name" value="NAD(P)-binding Rossmann-like Domain"/>
    <property type="match status" value="1"/>
</dbReference>
<protein>
    <submittedName>
        <fullName evidence="14">Sodium:proton exchanger</fullName>
    </submittedName>
</protein>
<keyword evidence="8 12" id="KW-1133">Transmembrane helix</keyword>
<feature type="transmembrane region" description="Helical" evidence="12">
    <location>
        <begin position="59"/>
        <end position="78"/>
    </location>
</feature>
<feature type="transmembrane region" description="Helical" evidence="12">
    <location>
        <begin position="334"/>
        <end position="357"/>
    </location>
</feature>
<dbReference type="InterPro" id="IPR036291">
    <property type="entry name" value="NAD(P)-bd_dom_sf"/>
</dbReference>
<evidence type="ECO:0000313" key="15">
    <source>
        <dbReference type="Proteomes" id="UP000319897"/>
    </source>
</evidence>
<keyword evidence="9" id="KW-0406">Ion transport</keyword>
<comment type="caution">
    <text evidence="14">The sequence shown here is derived from an EMBL/GenBank/DDBJ whole genome shotgun (WGS) entry which is preliminary data.</text>
</comment>
<keyword evidence="5" id="KW-0633">Potassium transport</keyword>
<gene>
    <name evidence="14" type="ORF">FJQ54_01550</name>
</gene>
<keyword evidence="7" id="KW-0630">Potassium</keyword>
<feature type="domain" description="RCK N-terminal" evidence="13">
    <location>
        <begin position="406"/>
        <end position="521"/>
    </location>
</feature>
<evidence type="ECO:0000256" key="1">
    <source>
        <dbReference type="ARBA" id="ARBA00004127"/>
    </source>
</evidence>
<evidence type="ECO:0000256" key="6">
    <source>
        <dbReference type="ARBA" id="ARBA00022692"/>
    </source>
</evidence>
<organism evidence="14 15">
    <name type="scientific">Sandaracinobacter neustonicus</name>
    <dbReference type="NCBI Taxonomy" id="1715348"/>
    <lineage>
        <taxon>Bacteria</taxon>
        <taxon>Pseudomonadati</taxon>
        <taxon>Pseudomonadota</taxon>
        <taxon>Alphaproteobacteria</taxon>
        <taxon>Sphingomonadales</taxon>
        <taxon>Sphingosinicellaceae</taxon>
        <taxon>Sandaracinobacter</taxon>
    </lineage>
</organism>
<dbReference type="NCBIfam" id="TIGR00932">
    <property type="entry name" value="2a37"/>
    <property type="match status" value="1"/>
</dbReference>
<feature type="transmembrane region" description="Helical" evidence="12">
    <location>
        <begin position="300"/>
        <end position="322"/>
    </location>
</feature>
<accession>A0A501XWM9</accession>
<dbReference type="FunFam" id="3.40.50.720:FF:000036">
    <property type="entry name" value="Glutathione-regulated potassium-efflux system protein KefB"/>
    <property type="match status" value="1"/>
</dbReference>
<dbReference type="AlphaFoldDB" id="A0A501XWM9"/>
<evidence type="ECO:0000313" key="14">
    <source>
        <dbReference type="EMBL" id="TPE64487.1"/>
    </source>
</evidence>
<dbReference type="GO" id="GO:1902600">
    <property type="term" value="P:proton transmembrane transport"/>
    <property type="evidence" value="ECO:0007669"/>
    <property type="project" value="InterPro"/>
</dbReference>
<dbReference type="GO" id="GO:0005886">
    <property type="term" value="C:plasma membrane"/>
    <property type="evidence" value="ECO:0007669"/>
    <property type="project" value="TreeGrafter"/>
</dbReference>
<evidence type="ECO:0000256" key="11">
    <source>
        <dbReference type="SAM" id="MobiDB-lite"/>
    </source>
</evidence>
<dbReference type="InterPro" id="IPR003148">
    <property type="entry name" value="RCK_N"/>
</dbReference>
<keyword evidence="4" id="KW-0050">Antiport</keyword>
<feature type="transmembrane region" description="Helical" evidence="12">
    <location>
        <begin position="219"/>
        <end position="237"/>
    </location>
</feature>
<comment type="similarity">
    <text evidence="2">Belongs to the monovalent cation:proton antiporter 2 (CPA2) transporter (TC 2.A.37) family.</text>
</comment>
<feature type="transmembrane region" description="Helical" evidence="12">
    <location>
        <begin position="90"/>
        <end position="111"/>
    </location>
</feature>
<dbReference type="PANTHER" id="PTHR46157">
    <property type="entry name" value="K(+) EFFLUX ANTIPORTER 3, CHLOROPLASTIC"/>
    <property type="match status" value="1"/>
</dbReference>
<dbReference type="Pfam" id="PF02254">
    <property type="entry name" value="TrkA_N"/>
    <property type="match status" value="1"/>
</dbReference>
<dbReference type="RefSeq" id="WP_140926524.1">
    <property type="nucleotide sequence ID" value="NZ_VFSU01000010.1"/>
</dbReference>
<evidence type="ECO:0000256" key="3">
    <source>
        <dbReference type="ARBA" id="ARBA00022448"/>
    </source>
</evidence>
<evidence type="ECO:0000259" key="13">
    <source>
        <dbReference type="PROSITE" id="PS51201"/>
    </source>
</evidence>
<evidence type="ECO:0000256" key="9">
    <source>
        <dbReference type="ARBA" id="ARBA00023065"/>
    </source>
</evidence>
<feature type="transmembrane region" description="Helical" evidence="12">
    <location>
        <begin position="35"/>
        <end position="53"/>
    </location>
</feature>
<dbReference type="GO" id="GO:0012505">
    <property type="term" value="C:endomembrane system"/>
    <property type="evidence" value="ECO:0007669"/>
    <property type="project" value="UniProtKB-SubCell"/>
</dbReference>
<feature type="transmembrane region" description="Helical" evidence="12">
    <location>
        <begin position="13"/>
        <end position="28"/>
    </location>
</feature>
<evidence type="ECO:0000256" key="5">
    <source>
        <dbReference type="ARBA" id="ARBA00022538"/>
    </source>
</evidence>
<dbReference type="Gene3D" id="1.20.1530.20">
    <property type="match status" value="1"/>
</dbReference>
<keyword evidence="10 12" id="KW-0472">Membrane</keyword>
<evidence type="ECO:0000256" key="12">
    <source>
        <dbReference type="SAM" id="Phobius"/>
    </source>
</evidence>
<dbReference type="GO" id="GO:0015297">
    <property type="term" value="F:antiporter activity"/>
    <property type="evidence" value="ECO:0007669"/>
    <property type="project" value="UniProtKB-KW"/>
</dbReference>
<sequence length="604" mass="64694">MAGAVDTTILREAVIYLAVAAVAVPFFTRLKLGAVLGYLAGGMLIGPSALGLIAEPERVLAFAEYGVVMLLFVVGLELNPARLWALRRDIFGLGTLQVVMCGLVLAAALLLVSSFTWQAAVVVGLALALSSTALDVQILQDQQKINTPMGERVISIHLLQDIAIVPLLLVTSALSRVHDPNAVSGWEMLGLSLIAIGGLVLAGRYLMNPLFRLIAMTGTREVFVVGALLAVLGASFLMASLGLSMAMGAFIAGVMLADSPWRHEVEADIEPFRGLLLGLFFMAVGMTLDLSVVLSQPLRILFFAVGLMAIKFAVVSALARLFGSSWKEASLIGVHLSQGGEFAFIVLAAATVGLLIAPEAASLFTAVVTVSMALTVPALALWHRLMEHGPKEADTDGLETPKAAGPGGVIVMGYGRFGQIVTQMLHARGLNVVLIDTRPDQIEQSKQFGWKVYYGDGFRPDVLRAAGAAEARLLIVTTGGAWEPQRLDAVRHAFPHLRVLVRAHDRLHYMRLMAGDIDLAVRELFFSAIELGRIALRELGTPEDTIDAIHEEYIRRDSERLALQVASGDVMAGRDTIFRPGQNWQPDAPDTALGEIPPPEAVGN</sequence>
<dbReference type="SUPFAM" id="SSF51735">
    <property type="entry name" value="NAD(P)-binding Rossmann-fold domains"/>
    <property type="match status" value="1"/>
</dbReference>
<dbReference type="GO" id="GO:0006813">
    <property type="term" value="P:potassium ion transport"/>
    <property type="evidence" value="ECO:0007669"/>
    <property type="project" value="UniProtKB-KW"/>
</dbReference>
<comment type="subcellular location">
    <subcellularLocation>
        <location evidence="1">Endomembrane system</location>
        <topology evidence="1">Multi-pass membrane protein</topology>
    </subcellularLocation>
</comment>
<evidence type="ECO:0000256" key="4">
    <source>
        <dbReference type="ARBA" id="ARBA00022449"/>
    </source>
</evidence>
<keyword evidence="6 12" id="KW-0812">Transmembrane</keyword>
<feature type="transmembrane region" description="Helical" evidence="12">
    <location>
        <begin position="158"/>
        <end position="177"/>
    </location>
</feature>
<feature type="region of interest" description="Disordered" evidence="11">
    <location>
        <begin position="580"/>
        <end position="604"/>
    </location>
</feature>
<evidence type="ECO:0000256" key="8">
    <source>
        <dbReference type="ARBA" id="ARBA00022989"/>
    </source>
</evidence>
<dbReference type="Pfam" id="PF00999">
    <property type="entry name" value="Na_H_Exchanger"/>
    <property type="match status" value="1"/>
</dbReference>
<dbReference type="PANTHER" id="PTHR46157:SF8">
    <property type="entry name" value="GLUTATHIONE-REGULATED POTASSIUM-EFFLUX SYSTEM PROTEIN"/>
    <property type="match status" value="1"/>
</dbReference>
<keyword evidence="3" id="KW-0813">Transport</keyword>
<feature type="transmembrane region" description="Helical" evidence="12">
    <location>
        <begin position="363"/>
        <end position="382"/>
    </location>
</feature>
<dbReference type="Proteomes" id="UP000319897">
    <property type="component" value="Unassembled WGS sequence"/>
</dbReference>
<feature type="transmembrane region" description="Helical" evidence="12">
    <location>
        <begin position="273"/>
        <end position="294"/>
    </location>
</feature>
<reference evidence="14 15" key="1">
    <citation type="submission" date="2019-06" db="EMBL/GenBank/DDBJ databases">
        <authorList>
            <person name="Lee I."/>
            <person name="Jang G.I."/>
            <person name="Hwang C.Y."/>
        </authorList>
    </citation>
    <scope>NUCLEOTIDE SEQUENCE [LARGE SCALE GENOMIC DNA]</scope>
    <source>
        <strain evidence="14 15">PAMC 28131</strain>
    </source>
</reference>
<dbReference type="OrthoDB" id="9781411at2"/>
<feature type="transmembrane region" description="Helical" evidence="12">
    <location>
        <begin position="117"/>
        <end position="138"/>
    </location>
</feature>